<evidence type="ECO:0000313" key="7">
    <source>
        <dbReference type="Proteomes" id="UP000253850"/>
    </source>
</evidence>
<dbReference type="InterPro" id="IPR050469">
    <property type="entry name" value="Diguanylate_Cyclase"/>
</dbReference>
<reference evidence="6 8" key="1">
    <citation type="submission" date="2017-10" db="EMBL/GenBank/DDBJ databases">
        <title>Genomics of the genus Arcobacter.</title>
        <authorList>
            <person name="Perez-Cataluna A."/>
            <person name="Figueras M.J."/>
        </authorList>
    </citation>
    <scope>NUCLEOTIDE SEQUENCE [LARGE SCALE GENOMIC DNA]</scope>
    <source>
        <strain evidence="6 8">CECT 7835</strain>
    </source>
</reference>
<dbReference type="SMART" id="SM00267">
    <property type="entry name" value="GGDEF"/>
    <property type="match status" value="1"/>
</dbReference>
<dbReference type="FunFam" id="3.30.70.270:FF:000001">
    <property type="entry name" value="Diguanylate cyclase domain protein"/>
    <property type="match status" value="1"/>
</dbReference>
<dbReference type="InterPro" id="IPR043128">
    <property type="entry name" value="Rev_trsase/Diguanyl_cyclase"/>
</dbReference>
<dbReference type="Proteomes" id="UP000289193">
    <property type="component" value="Unassembled WGS sequence"/>
</dbReference>
<dbReference type="SUPFAM" id="SSF55073">
    <property type="entry name" value="Nucleotide cyclase"/>
    <property type="match status" value="1"/>
</dbReference>
<dbReference type="Proteomes" id="UP000253850">
    <property type="component" value="Chromosome"/>
</dbReference>
<accession>A0AAX2AC68</accession>
<evidence type="ECO:0000256" key="2">
    <source>
        <dbReference type="ARBA" id="ARBA00034247"/>
    </source>
</evidence>
<feature type="coiled-coil region" evidence="3">
    <location>
        <begin position="121"/>
        <end position="148"/>
    </location>
</feature>
<dbReference type="CDD" id="cd01949">
    <property type="entry name" value="GGDEF"/>
    <property type="match status" value="1"/>
</dbReference>
<dbReference type="GO" id="GO:0052621">
    <property type="term" value="F:diguanylate cyclase activity"/>
    <property type="evidence" value="ECO:0007669"/>
    <property type="project" value="UniProtKB-EC"/>
</dbReference>
<dbReference type="RefSeq" id="WP_114839230.1">
    <property type="nucleotide sequence ID" value="NZ_CP031217.1"/>
</dbReference>
<feature type="domain" description="GGDEF" evidence="4">
    <location>
        <begin position="231"/>
        <end position="363"/>
    </location>
</feature>
<dbReference type="EMBL" id="PDKM01000002">
    <property type="protein sequence ID" value="RXK10673.1"/>
    <property type="molecule type" value="Genomic_DNA"/>
</dbReference>
<sequence>MNKSTKEIMKITLDTVKEKELPLLAGCDNIFQTNLQYFVENLSEIIMPSIDFNNDDKINSFIEMISKNPVDLLKKDSIDQLITITKNRVNADRQVLKNKTDDIIKLSTLMEKYFDKTILESSNASEKIENIKNELQELNISNSSQRELGQLQSKLIDTIYSIENSMQDNRIILGESKQKFNSLNEKIDNLQKELAIVKKEKSIDFLTSLLNRRAYEEEVKKIEKKHEIFNSKYAIVFYDIDHFKQINDTYGHSFGDTVLKTFGSILKSLTRKEDTVARYGGEEFIALINYEEEKELYKYIKRVKTLIDSTKFKYRDISINIEFSAGVSFRYKYESYLETKKKADTLLYQAKKEGRDRVIFDNNYII</sequence>
<evidence type="ECO:0000259" key="4">
    <source>
        <dbReference type="PROSITE" id="PS50887"/>
    </source>
</evidence>
<evidence type="ECO:0000313" key="5">
    <source>
        <dbReference type="EMBL" id="AXH12400.1"/>
    </source>
</evidence>
<name>A0AAX2AC68_9BACT</name>
<dbReference type="PANTHER" id="PTHR45138">
    <property type="entry name" value="REGULATORY COMPONENTS OF SENSORY TRANSDUCTION SYSTEM"/>
    <property type="match status" value="1"/>
</dbReference>
<dbReference type="KEGG" id="hbv:ABIV_1405"/>
<evidence type="ECO:0000313" key="8">
    <source>
        <dbReference type="Proteomes" id="UP000289193"/>
    </source>
</evidence>
<dbReference type="PANTHER" id="PTHR45138:SF9">
    <property type="entry name" value="DIGUANYLATE CYCLASE DGCM-RELATED"/>
    <property type="match status" value="1"/>
</dbReference>
<dbReference type="NCBIfam" id="TIGR00254">
    <property type="entry name" value="GGDEF"/>
    <property type="match status" value="1"/>
</dbReference>
<proteinExistence type="predicted"/>
<keyword evidence="3" id="KW-0175">Coiled coil</keyword>
<evidence type="ECO:0000256" key="1">
    <source>
        <dbReference type="ARBA" id="ARBA00012528"/>
    </source>
</evidence>
<protein>
    <recommendedName>
        <fullName evidence="1">diguanylate cyclase</fullName>
        <ecNumber evidence="1">2.7.7.65</ecNumber>
    </recommendedName>
</protein>
<evidence type="ECO:0000256" key="3">
    <source>
        <dbReference type="SAM" id="Coils"/>
    </source>
</evidence>
<dbReference type="Gene3D" id="3.30.70.270">
    <property type="match status" value="1"/>
</dbReference>
<dbReference type="AlphaFoldDB" id="A0AAX2AC68"/>
<gene>
    <name evidence="5" type="ORF">ABIV_1405</name>
    <name evidence="6" type="ORF">CRV05_05175</name>
</gene>
<reference evidence="5 7" key="2">
    <citation type="submission" date="2018-07" db="EMBL/GenBank/DDBJ databases">
        <title>Complete genome of the Arcobacter bivalviorum type strain LMG 26154.</title>
        <authorList>
            <person name="Miller W.G."/>
            <person name="Yee E."/>
            <person name="Bono J.L."/>
        </authorList>
    </citation>
    <scope>NUCLEOTIDE SEQUENCE [LARGE SCALE GENOMIC DNA]</scope>
    <source>
        <strain evidence="5 7">LMG 26154</strain>
    </source>
</reference>
<dbReference type="EMBL" id="CP031217">
    <property type="protein sequence ID" value="AXH12400.1"/>
    <property type="molecule type" value="Genomic_DNA"/>
</dbReference>
<dbReference type="PROSITE" id="PS50887">
    <property type="entry name" value="GGDEF"/>
    <property type="match status" value="1"/>
</dbReference>
<keyword evidence="8" id="KW-1185">Reference proteome</keyword>
<dbReference type="Pfam" id="PF00990">
    <property type="entry name" value="GGDEF"/>
    <property type="match status" value="1"/>
</dbReference>
<comment type="catalytic activity">
    <reaction evidence="2">
        <text>2 GTP = 3',3'-c-di-GMP + 2 diphosphate</text>
        <dbReference type="Rhea" id="RHEA:24898"/>
        <dbReference type="ChEBI" id="CHEBI:33019"/>
        <dbReference type="ChEBI" id="CHEBI:37565"/>
        <dbReference type="ChEBI" id="CHEBI:58805"/>
        <dbReference type="EC" id="2.7.7.65"/>
    </reaction>
</comment>
<evidence type="ECO:0000313" key="6">
    <source>
        <dbReference type="EMBL" id="RXK10673.1"/>
    </source>
</evidence>
<feature type="coiled-coil region" evidence="3">
    <location>
        <begin position="173"/>
        <end position="232"/>
    </location>
</feature>
<dbReference type="InterPro" id="IPR029787">
    <property type="entry name" value="Nucleotide_cyclase"/>
</dbReference>
<organism evidence="6 8">
    <name type="scientific">Halarcobacter bivalviorum</name>
    <dbReference type="NCBI Taxonomy" id="663364"/>
    <lineage>
        <taxon>Bacteria</taxon>
        <taxon>Pseudomonadati</taxon>
        <taxon>Campylobacterota</taxon>
        <taxon>Epsilonproteobacteria</taxon>
        <taxon>Campylobacterales</taxon>
        <taxon>Arcobacteraceae</taxon>
        <taxon>Halarcobacter</taxon>
    </lineage>
</organism>
<dbReference type="InterPro" id="IPR000160">
    <property type="entry name" value="GGDEF_dom"/>
</dbReference>
<dbReference type="EC" id="2.7.7.65" evidence="1"/>